<dbReference type="PANTHER" id="PTHR21262">
    <property type="entry name" value="GUANOSINE-3',5'-BIS DIPHOSPHATE 3'-PYROPHOSPHOHYDROLASE"/>
    <property type="match status" value="1"/>
</dbReference>
<dbReference type="SUPFAM" id="SSF81301">
    <property type="entry name" value="Nucleotidyltransferase"/>
    <property type="match status" value="1"/>
</dbReference>
<evidence type="ECO:0000313" key="4">
    <source>
        <dbReference type="Proteomes" id="UP000565078"/>
    </source>
</evidence>
<dbReference type="Gene3D" id="3.30.70.260">
    <property type="match status" value="1"/>
</dbReference>
<dbReference type="SUPFAM" id="SSF81271">
    <property type="entry name" value="TGS-like"/>
    <property type="match status" value="1"/>
</dbReference>
<dbReference type="Gene3D" id="3.10.20.30">
    <property type="match status" value="1"/>
</dbReference>
<dbReference type="GO" id="GO:0005886">
    <property type="term" value="C:plasma membrane"/>
    <property type="evidence" value="ECO:0007669"/>
    <property type="project" value="TreeGrafter"/>
</dbReference>
<comment type="similarity">
    <text evidence="1">Belongs to the RelA/SpoT family.</text>
</comment>
<dbReference type="Gene3D" id="1.10.3210.10">
    <property type="entry name" value="Hypothetical protein af1432"/>
    <property type="match status" value="1"/>
</dbReference>
<dbReference type="InterPro" id="IPR012676">
    <property type="entry name" value="TGS-like"/>
</dbReference>
<sequence length="559" mass="62883">MDQQHLDRLCGLKDTVAKNHHDSNPSMIEQAFFFSMNAHHNQKRESGEPYFIHPLAVAEMVAENGLDDTLVAKALMHDVIEDTKVDSAQIRLKFGKDIYSIIDGLTKLDKAAFRSRQEHSTASTIKTIRAASHDIRVMALKLFDKLHNMRTIGHLAPDKQKRIAADCLTVYTPLAHQLGMHKLKYEFEDLCFATLEPKKFSETRAKAGQMRKEKSADISKAIDALRPKLLHARFEEKIKSFYSIYSKMIAQNKQVKELNDTLILKIIVPEKEDCYAALGIVHSTFKPIPGKFKDFIAIPEHGIYRSLHTQVIGPSKKPVKVYIFSREMDQIADQGVLYLLKKARENEAVIRSISNRFLKVDSSGISDGEDLAGQLGLDFHNSAMVVFSEDGQVMNIPLGSTALDFAFFRNERGVKNASKAEINGKISNLWSPLNPGDRVKIHYSLTRQFSPNWASFVNSAKAKRIIEKEIGKSHLAANSKLAKLIIEAVDRPGLLAAQAEIISKNGLDMEVIRAVCRADKSTCSTEILVRNSTHKGIQKAIRNLREMEETLNLSVEYME</sequence>
<dbReference type="EMBL" id="DUGC01000031">
    <property type="protein sequence ID" value="HIH09361.1"/>
    <property type="molecule type" value="Genomic_DNA"/>
</dbReference>
<accession>A0A7J4IV15</accession>
<dbReference type="AlphaFoldDB" id="A0A7J4IV15"/>
<dbReference type="SMART" id="SM00471">
    <property type="entry name" value="HDc"/>
    <property type="match status" value="1"/>
</dbReference>
<dbReference type="InterPro" id="IPR043519">
    <property type="entry name" value="NT_sf"/>
</dbReference>
<name>A0A7J4IV15_9ARCH</name>
<dbReference type="CDD" id="cd05399">
    <property type="entry name" value="NT_Rel-Spo_like"/>
    <property type="match status" value="1"/>
</dbReference>
<feature type="domain" description="ACT" evidence="2">
    <location>
        <begin position="483"/>
        <end position="558"/>
    </location>
</feature>
<dbReference type="PROSITE" id="PS51671">
    <property type="entry name" value="ACT"/>
    <property type="match status" value="1"/>
</dbReference>
<dbReference type="Proteomes" id="UP000565078">
    <property type="component" value="Unassembled WGS sequence"/>
</dbReference>
<dbReference type="InterPro" id="IPR007685">
    <property type="entry name" value="RelA_SpoT"/>
</dbReference>
<dbReference type="InterPro" id="IPR002912">
    <property type="entry name" value="ACT_dom"/>
</dbReference>
<dbReference type="FunFam" id="1.10.3210.10:FF:000001">
    <property type="entry name" value="GTP pyrophosphokinase RelA"/>
    <property type="match status" value="1"/>
</dbReference>
<dbReference type="GO" id="GO:0015969">
    <property type="term" value="P:guanosine tetraphosphate metabolic process"/>
    <property type="evidence" value="ECO:0007669"/>
    <property type="project" value="InterPro"/>
</dbReference>
<dbReference type="SMART" id="SM00954">
    <property type="entry name" value="RelA_SpoT"/>
    <property type="match status" value="1"/>
</dbReference>
<evidence type="ECO:0000256" key="1">
    <source>
        <dbReference type="ARBA" id="ARBA00007476"/>
    </source>
</evidence>
<dbReference type="InterPro" id="IPR003607">
    <property type="entry name" value="HD/PDEase_dom"/>
</dbReference>
<dbReference type="InterPro" id="IPR012675">
    <property type="entry name" value="Beta-grasp_dom_sf"/>
</dbReference>
<proteinExistence type="inferred from homology"/>
<reference evidence="4" key="1">
    <citation type="journal article" date="2020" name="bioRxiv">
        <title>A rank-normalized archaeal taxonomy based on genome phylogeny resolves widespread incomplete and uneven classifications.</title>
        <authorList>
            <person name="Rinke C."/>
            <person name="Chuvochina M."/>
            <person name="Mussig A.J."/>
            <person name="Chaumeil P.-A."/>
            <person name="Waite D.W."/>
            <person name="Whitman W.B."/>
            <person name="Parks D.H."/>
            <person name="Hugenholtz P."/>
        </authorList>
    </citation>
    <scope>NUCLEOTIDE SEQUENCE [LARGE SCALE GENOMIC DNA]</scope>
</reference>
<dbReference type="Gene3D" id="3.30.460.10">
    <property type="entry name" value="Beta Polymerase, domain 2"/>
    <property type="match status" value="1"/>
</dbReference>
<evidence type="ECO:0000313" key="3">
    <source>
        <dbReference type="EMBL" id="HIH09361.1"/>
    </source>
</evidence>
<dbReference type="PANTHER" id="PTHR21262:SF31">
    <property type="entry name" value="GTP PYROPHOSPHOKINASE"/>
    <property type="match status" value="1"/>
</dbReference>
<dbReference type="Pfam" id="PF13328">
    <property type="entry name" value="HD_4"/>
    <property type="match status" value="1"/>
</dbReference>
<gene>
    <name evidence="3" type="ORF">HA254_01700</name>
</gene>
<dbReference type="SUPFAM" id="SSF109604">
    <property type="entry name" value="HD-domain/PDEase-like"/>
    <property type="match status" value="1"/>
</dbReference>
<comment type="caution">
    <text evidence="3">The sequence shown here is derived from an EMBL/GenBank/DDBJ whole genome shotgun (WGS) entry which is preliminary data.</text>
</comment>
<protein>
    <submittedName>
        <fullName evidence="3">HD domain-containing protein</fullName>
    </submittedName>
</protein>
<evidence type="ECO:0000259" key="2">
    <source>
        <dbReference type="PROSITE" id="PS51671"/>
    </source>
</evidence>
<dbReference type="Pfam" id="PF04607">
    <property type="entry name" value="RelA_SpoT"/>
    <property type="match status" value="1"/>
</dbReference>
<organism evidence="3 4">
    <name type="scientific">Candidatus Iainarchaeum sp</name>
    <dbReference type="NCBI Taxonomy" id="3101447"/>
    <lineage>
        <taxon>Archaea</taxon>
        <taxon>Candidatus Iainarchaeota</taxon>
        <taxon>Candidatus Iainarchaeia</taxon>
        <taxon>Candidatus Iainarchaeales</taxon>
        <taxon>Candidatus Iainarchaeaceae</taxon>
        <taxon>Candidatus Iainarchaeum</taxon>
    </lineage>
</organism>